<accession>A0A8J2QP28</accession>
<reference evidence="2" key="1">
    <citation type="submission" date="2021-09" db="EMBL/GenBank/DDBJ databases">
        <authorList>
            <person name="Martin H S."/>
        </authorList>
    </citation>
    <scope>NUCLEOTIDE SEQUENCE</scope>
</reference>
<dbReference type="PANTHER" id="PTHR47765">
    <property type="entry name" value="3'-5' EXONUCLEASE DOMAIN-CONTAINING PROTEIN"/>
    <property type="match status" value="1"/>
</dbReference>
<dbReference type="InterPro" id="IPR052408">
    <property type="entry name" value="Exonuclease_MUT-7-like"/>
</dbReference>
<dbReference type="InterPro" id="IPR012337">
    <property type="entry name" value="RNaseH-like_sf"/>
</dbReference>
<keyword evidence="3" id="KW-1185">Reference proteome</keyword>
<sequence length="822" mass="95244">MDLNKLVHQNQTIKIIPSLEDSLRGLGLNSDLDEETEIWFNQLKIKWKTWKKSPTIERHFDSFFQFCQDPFRVALVCIVKCDEPKDRKPKSLSYCILEILYKWSQTYGRLPEETLKLPAYNIATQQRNQHFLNLAVKTYQLYTIKETVLPLVKNMIRNDNCKQASQIVIAMELFDDIPVEDLLFPLVLQDTPNLIDEYLSESPNQIQPFLLFLDRLLDKNFSIRDYAQKFIEENNIYNVKYDKIHYKPLGKLVARLCNKFNVPIESCKNLSKNRTTGGLRYLIHQRYVEHNLSPSVWDDLVKDSLKQSTECAKEFVDMLAMHDINESLKWSSYFEISNDCLPQALQNLTLRTIIDFQYQKKNIIIIDTAENFDELILKLAKCPLISFDCEWKPSFGAAKSRMALIQIGTFDHVYLIDTLILNNKQYMGSWCRFNKCVLDNAEIIKLGFGVEQDLNEMKSLIIGLNNIKVKGEGLLDLGLLWKNLVKCGLSLPSNSDNGGNSLSSLVQTCFGLPLEKSEQCSNWELRPLRNTQIHYAALDAFVLLEVYKYLQNLCVEQHINFEEICNDVMLDRKLKCPKKNKVIDCLQKTKNVMVRTPMDIKILLEHDNAHLRYYLRYCGIDTTITTSHMLWHDTVNLAISENRLILTSKLKFSPSSRFSQNFILDIGKGSIKDQLLKILKHFNVGLQKNYILTRCIECNSTDVKYFSINDLKDICKKYDMGSNKPSDQIRRNASDNEDDNDYAENFLSDSEGEDIHLYKPFPTQDKWYTSSSGAKININQIEKLCASNKTAHICENCGKLYCDEEPLLKSIHEVIMSITNFN</sequence>
<organism evidence="2 3">
    <name type="scientific">Danaus chrysippus</name>
    <name type="common">African queen</name>
    <dbReference type="NCBI Taxonomy" id="151541"/>
    <lineage>
        <taxon>Eukaryota</taxon>
        <taxon>Metazoa</taxon>
        <taxon>Ecdysozoa</taxon>
        <taxon>Arthropoda</taxon>
        <taxon>Hexapoda</taxon>
        <taxon>Insecta</taxon>
        <taxon>Pterygota</taxon>
        <taxon>Neoptera</taxon>
        <taxon>Endopterygota</taxon>
        <taxon>Lepidoptera</taxon>
        <taxon>Glossata</taxon>
        <taxon>Ditrysia</taxon>
        <taxon>Papilionoidea</taxon>
        <taxon>Nymphalidae</taxon>
        <taxon>Danainae</taxon>
        <taxon>Danaini</taxon>
        <taxon>Danaina</taxon>
        <taxon>Danaus</taxon>
        <taxon>Anosia</taxon>
    </lineage>
</organism>
<gene>
    <name evidence="2" type="ORF">DCHRY22_LOCUS7445</name>
</gene>
<protein>
    <submittedName>
        <fullName evidence="2">(African queen) hypothetical protein</fullName>
    </submittedName>
</protein>
<dbReference type="Pfam" id="PF01612">
    <property type="entry name" value="DNA_pol_A_exo1"/>
    <property type="match status" value="1"/>
</dbReference>
<dbReference type="GO" id="GO:0006139">
    <property type="term" value="P:nucleobase-containing compound metabolic process"/>
    <property type="evidence" value="ECO:0007669"/>
    <property type="project" value="InterPro"/>
</dbReference>
<dbReference type="OrthoDB" id="18193at2759"/>
<proteinExistence type="predicted"/>
<feature type="domain" description="3'-5' exonuclease" evidence="1">
    <location>
        <begin position="363"/>
        <end position="555"/>
    </location>
</feature>
<evidence type="ECO:0000313" key="2">
    <source>
        <dbReference type="EMBL" id="CAG9566869.1"/>
    </source>
</evidence>
<name>A0A8J2QP28_9NEOP</name>
<dbReference type="AlphaFoldDB" id="A0A8J2QP28"/>
<dbReference type="Gene3D" id="3.30.420.10">
    <property type="entry name" value="Ribonuclease H-like superfamily/Ribonuclease H"/>
    <property type="match status" value="1"/>
</dbReference>
<dbReference type="PANTHER" id="PTHR47765:SF2">
    <property type="entry name" value="EXONUCLEASE MUT-7 HOMOLOG"/>
    <property type="match status" value="1"/>
</dbReference>
<dbReference type="InterPro" id="IPR036397">
    <property type="entry name" value="RNaseH_sf"/>
</dbReference>
<dbReference type="InterPro" id="IPR002562">
    <property type="entry name" value="3'-5'_exonuclease_dom"/>
</dbReference>
<comment type="caution">
    <text evidence="2">The sequence shown here is derived from an EMBL/GenBank/DDBJ whole genome shotgun (WGS) entry which is preliminary data.</text>
</comment>
<dbReference type="Proteomes" id="UP000789524">
    <property type="component" value="Unassembled WGS sequence"/>
</dbReference>
<evidence type="ECO:0000259" key="1">
    <source>
        <dbReference type="SMART" id="SM00474"/>
    </source>
</evidence>
<dbReference type="GO" id="GO:0003676">
    <property type="term" value="F:nucleic acid binding"/>
    <property type="evidence" value="ECO:0007669"/>
    <property type="project" value="InterPro"/>
</dbReference>
<evidence type="ECO:0000313" key="3">
    <source>
        <dbReference type="Proteomes" id="UP000789524"/>
    </source>
</evidence>
<dbReference type="InterPro" id="IPR002782">
    <property type="entry name" value="Mut7-C_RNAse_dom"/>
</dbReference>
<dbReference type="GO" id="GO:0008408">
    <property type="term" value="F:3'-5' exonuclease activity"/>
    <property type="evidence" value="ECO:0007669"/>
    <property type="project" value="InterPro"/>
</dbReference>
<dbReference type="SUPFAM" id="SSF53098">
    <property type="entry name" value="Ribonuclease H-like"/>
    <property type="match status" value="1"/>
</dbReference>
<dbReference type="SMART" id="SM00474">
    <property type="entry name" value="35EXOc"/>
    <property type="match status" value="1"/>
</dbReference>
<dbReference type="EMBL" id="CAKASE010000057">
    <property type="protein sequence ID" value="CAG9566869.1"/>
    <property type="molecule type" value="Genomic_DNA"/>
</dbReference>
<dbReference type="Pfam" id="PF01927">
    <property type="entry name" value="Mut7-C"/>
    <property type="match status" value="1"/>
</dbReference>